<gene>
    <name evidence="1" type="ORF">MRATA1EN1_LOCUS4762</name>
</gene>
<name>A0ABN8Y2H8_RANTA</name>
<protein>
    <submittedName>
        <fullName evidence="1">Uncharacterized protein</fullName>
    </submittedName>
</protein>
<dbReference type="EMBL" id="OX459949">
    <property type="protein sequence ID" value="CAI9155800.1"/>
    <property type="molecule type" value="Genomic_DNA"/>
</dbReference>
<accession>A0ABN8Y2H8</accession>
<organism evidence="1 2">
    <name type="scientific">Rangifer tarandus platyrhynchus</name>
    <name type="common">Svalbard reindeer</name>
    <dbReference type="NCBI Taxonomy" id="3082113"/>
    <lineage>
        <taxon>Eukaryota</taxon>
        <taxon>Metazoa</taxon>
        <taxon>Chordata</taxon>
        <taxon>Craniata</taxon>
        <taxon>Vertebrata</taxon>
        <taxon>Euteleostomi</taxon>
        <taxon>Mammalia</taxon>
        <taxon>Eutheria</taxon>
        <taxon>Laurasiatheria</taxon>
        <taxon>Artiodactyla</taxon>
        <taxon>Ruminantia</taxon>
        <taxon>Pecora</taxon>
        <taxon>Cervidae</taxon>
        <taxon>Odocoileinae</taxon>
        <taxon>Rangifer</taxon>
    </lineage>
</organism>
<evidence type="ECO:0000313" key="1">
    <source>
        <dbReference type="EMBL" id="CAI9155800.1"/>
    </source>
</evidence>
<dbReference type="Proteomes" id="UP001176941">
    <property type="component" value="Chromosome 13"/>
</dbReference>
<reference evidence="1" key="1">
    <citation type="submission" date="2023-04" db="EMBL/GenBank/DDBJ databases">
        <authorList>
            <consortium name="ELIXIR-Norway"/>
        </authorList>
    </citation>
    <scope>NUCLEOTIDE SEQUENCE [LARGE SCALE GENOMIC DNA]</scope>
</reference>
<sequence length="118" mass="13094">MHAKPLQLWPTLCDPMDYIAHQAPPLVRGILQARILEWVATSSSSRFSRTGIEPVSPALAGEFITTSTTWEEYFHIEHIFLTVKPILIAFSVTAQSILTNAVLSALSFSKSVIHVIHP</sequence>
<proteinExistence type="predicted"/>
<keyword evidence="2" id="KW-1185">Reference proteome</keyword>
<evidence type="ECO:0000313" key="2">
    <source>
        <dbReference type="Proteomes" id="UP001176941"/>
    </source>
</evidence>